<feature type="domain" description="Rab-GAP TBC" evidence="3">
    <location>
        <begin position="413"/>
        <end position="598"/>
    </location>
</feature>
<dbReference type="PROSITE" id="PS50086">
    <property type="entry name" value="TBC_RABGAP"/>
    <property type="match status" value="1"/>
</dbReference>
<evidence type="ECO:0000313" key="6">
    <source>
        <dbReference type="Proteomes" id="UP001461498"/>
    </source>
</evidence>
<dbReference type="PANTHER" id="PTHR22957:SF168">
    <property type="entry name" value="TBC DOMAIN-CONTAINING PROTEIN KINASE-LIKE PROTEIN"/>
    <property type="match status" value="1"/>
</dbReference>
<dbReference type="InterPro" id="IPR001763">
    <property type="entry name" value="Rhodanese-like_dom"/>
</dbReference>
<evidence type="ECO:0008006" key="7">
    <source>
        <dbReference type="Google" id="ProtNLM"/>
    </source>
</evidence>
<sequence length="800" mass="92484">MACENYYFACTTFTAEVNDYSECCGTNGLPLTPNSIKILGRAQFLKTLSHLNLVTYVDILRGKHDRIVIVTEKIGTLLKDYKFSHWTEILEMAKDILEGLSYLHKNGIIHRSLSPTNICKSQNTWRMFNFGLYYMTGNGDEVMFKPGELKYTCPSTVLNDEWNHSSFKDDIWSLGVILSELILDTKFWQSYNEKYIVEIFGKIVEHNGSIFKFLAKEAGKENLINNFPEYIIKFLDRLLEINPGKRPLSIELLNDDIFNILRFGYYNEYNNINNYESRLGEKWVHELYHYWEIGGGDVLNELKKNGLVKIRVPILYLPHVLLLEGRYFGIPPPDRELKPSFPIGQLDATGLLNRLRELKNAGSPLANRVTQNLPLIIKEKDTEYQYFRIQLFLRIIKDLPNSREELIKESKKDIPPFLRAQIWAHLLQVPNDYKAIYSKIDKVTPLPTDRQIEVDIPRCHQYDELLSSHEAHFKFKRILKAWVTSNRKYVYWQGLDSLAAPFLHLNFNDEALAFATLSQFVAKYLNNFFLQDNSEVIKEYLIKLKQLLAFHDPKLANHLHNIDFSPELFAIPWFLTMFSHIFAINKIVYLWDTLILGDSSYPFYIGLAMLKQMRNLLLESGFNECILIFSDLPDTDIERCVQDSITYYKSTPSSVTCRFHQPQSSHGNLNDALPVPIAELEKERSPRISPKDFHKLMRKTILRSKICVIDIRSHDLYSKLKVIDSINIPYTSGKLDGHQIINTLSAHRGKIIVVIGAEIETSFQFCNSLVEIGVSKVCNLNGGMAALLTDIEFADILRRS</sequence>
<proteinExistence type="predicted"/>
<dbReference type="SMART" id="SM00164">
    <property type="entry name" value="TBC"/>
    <property type="match status" value="1"/>
</dbReference>
<reference evidence="5 6" key="1">
    <citation type="submission" date="2022-12" db="EMBL/GenBank/DDBJ databases">
        <title>Chromosome-level genome assembly of true bugs.</title>
        <authorList>
            <person name="Ma L."/>
            <person name="Li H."/>
        </authorList>
    </citation>
    <scope>NUCLEOTIDE SEQUENCE [LARGE SCALE GENOMIC DNA]</scope>
    <source>
        <strain evidence="5">Lab_2022b</strain>
    </source>
</reference>
<evidence type="ECO:0000259" key="2">
    <source>
        <dbReference type="PROSITE" id="PS50011"/>
    </source>
</evidence>
<dbReference type="FunFam" id="1.10.8.270:FF:000044">
    <property type="entry name" value="TBC Kinase homolog"/>
    <property type="match status" value="1"/>
</dbReference>
<dbReference type="AlphaFoldDB" id="A0AAW1CFX5"/>
<comment type="caution">
    <text evidence="5">The sequence shown here is derived from an EMBL/GenBank/DDBJ whole genome shotgun (WGS) entry which is preliminary data.</text>
</comment>
<dbReference type="FunFam" id="1.10.472.80:FF:000015">
    <property type="entry name" value="TBC domain-containing protein kinase-like protein"/>
    <property type="match status" value="1"/>
</dbReference>
<evidence type="ECO:0000256" key="1">
    <source>
        <dbReference type="ARBA" id="ARBA00022468"/>
    </source>
</evidence>
<dbReference type="PROSITE" id="PS50011">
    <property type="entry name" value="PROTEIN_KINASE_DOM"/>
    <property type="match status" value="1"/>
</dbReference>
<dbReference type="GO" id="GO:0005096">
    <property type="term" value="F:GTPase activator activity"/>
    <property type="evidence" value="ECO:0007669"/>
    <property type="project" value="UniProtKB-KW"/>
</dbReference>
<dbReference type="SUPFAM" id="SSF47923">
    <property type="entry name" value="Ypt/Rab-GAP domain of gyp1p"/>
    <property type="match status" value="2"/>
</dbReference>
<dbReference type="Gene3D" id="1.10.8.270">
    <property type="entry name" value="putative rabgap domain of human tbc1 domain family member 14 like domains"/>
    <property type="match status" value="1"/>
</dbReference>
<dbReference type="InterPro" id="IPR000195">
    <property type="entry name" value="Rab-GAP-TBC_dom"/>
</dbReference>
<feature type="domain" description="Protein kinase" evidence="2">
    <location>
        <begin position="1"/>
        <end position="258"/>
    </location>
</feature>
<dbReference type="SUPFAM" id="SSF56112">
    <property type="entry name" value="Protein kinase-like (PK-like)"/>
    <property type="match status" value="1"/>
</dbReference>
<protein>
    <recommendedName>
        <fullName evidence="7">TBC domain-containing protein kinase-like protein</fullName>
    </recommendedName>
</protein>
<dbReference type="GO" id="GO:0004672">
    <property type="term" value="F:protein kinase activity"/>
    <property type="evidence" value="ECO:0007669"/>
    <property type="project" value="InterPro"/>
</dbReference>
<dbReference type="Pfam" id="PF00069">
    <property type="entry name" value="Pkinase"/>
    <property type="match status" value="1"/>
</dbReference>
<dbReference type="PROSITE" id="PS50206">
    <property type="entry name" value="RHODANESE_3"/>
    <property type="match status" value="1"/>
</dbReference>
<dbReference type="Proteomes" id="UP001461498">
    <property type="component" value="Unassembled WGS sequence"/>
</dbReference>
<dbReference type="SMART" id="SM00450">
    <property type="entry name" value="RHOD"/>
    <property type="match status" value="1"/>
</dbReference>
<accession>A0AAW1CFX5</accession>
<organism evidence="5 6">
    <name type="scientific">Rhynocoris fuscipes</name>
    <dbReference type="NCBI Taxonomy" id="488301"/>
    <lineage>
        <taxon>Eukaryota</taxon>
        <taxon>Metazoa</taxon>
        <taxon>Ecdysozoa</taxon>
        <taxon>Arthropoda</taxon>
        <taxon>Hexapoda</taxon>
        <taxon>Insecta</taxon>
        <taxon>Pterygota</taxon>
        <taxon>Neoptera</taxon>
        <taxon>Paraneoptera</taxon>
        <taxon>Hemiptera</taxon>
        <taxon>Heteroptera</taxon>
        <taxon>Panheteroptera</taxon>
        <taxon>Cimicomorpha</taxon>
        <taxon>Reduviidae</taxon>
        <taxon>Harpactorinae</taxon>
        <taxon>Harpactorini</taxon>
        <taxon>Rhynocoris</taxon>
    </lineage>
</organism>
<name>A0AAW1CFX5_9HEMI</name>
<dbReference type="Pfam" id="PF00566">
    <property type="entry name" value="RabGAP-TBC"/>
    <property type="match status" value="1"/>
</dbReference>
<dbReference type="Pfam" id="PF00581">
    <property type="entry name" value="Rhodanese"/>
    <property type="match status" value="1"/>
</dbReference>
<dbReference type="SMART" id="SM00220">
    <property type="entry name" value="S_TKc"/>
    <property type="match status" value="1"/>
</dbReference>
<dbReference type="PANTHER" id="PTHR22957">
    <property type="entry name" value="TBC1 DOMAIN FAMILY MEMBER GTPASE-ACTIVATING PROTEIN"/>
    <property type="match status" value="1"/>
</dbReference>
<evidence type="ECO:0000313" key="5">
    <source>
        <dbReference type="EMBL" id="KAK9497102.1"/>
    </source>
</evidence>
<dbReference type="InterPro" id="IPR000719">
    <property type="entry name" value="Prot_kinase_dom"/>
</dbReference>
<evidence type="ECO:0000259" key="4">
    <source>
        <dbReference type="PROSITE" id="PS50206"/>
    </source>
</evidence>
<dbReference type="InterPro" id="IPR011009">
    <property type="entry name" value="Kinase-like_dom_sf"/>
</dbReference>
<dbReference type="EMBL" id="JAPXFL010000015">
    <property type="protein sequence ID" value="KAK9497102.1"/>
    <property type="molecule type" value="Genomic_DNA"/>
</dbReference>
<dbReference type="Gene3D" id="1.10.510.10">
    <property type="entry name" value="Transferase(Phosphotransferase) domain 1"/>
    <property type="match status" value="1"/>
</dbReference>
<feature type="domain" description="Rhodanese" evidence="4">
    <location>
        <begin position="702"/>
        <end position="792"/>
    </location>
</feature>
<dbReference type="Gene3D" id="3.40.250.10">
    <property type="entry name" value="Rhodanese-like domain"/>
    <property type="match status" value="1"/>
</dbReference>
<dbReference type="SUPFAM" id="SSF52821">
    <property type="entry name" value="Rhodanese/Cell cycle control phosphatase"/>
    <property type="match status" value="1"/>
</dbReference>
<dbReference type="Gene3D" id="1.10.472.80">
    <property type="entry name" value="Ypt/Rab-GAP domain of gyp1p, domain 3"/>
    <property type="match status" value="1"/>
</dbReference>
<dbReference type="GO" id="GO:0005524">
    <property type="term" value="F:ATP binding"/>
    <property type="evidence" value="ECO:0007669"/>
    <property type="project" value="InterPro"/>
</dbReference>
<dbReference type="InterPro" id="IPR035969">
    <property type="entry name" value="Rab-GAP_TBC_sf"/>
</dbReference>
<dbReference type="InterPro" id="IPR036873">
    <property type="entry name" value="Rhodanese-like_dom_sf"/>
</dbReference>
<gene>
    <name evidence="5" type="ORF">O3M35_004479</name>
</gene>
<evidence type="ECO:0000259" key="3">
    <source>
        <dbReference type="PROSITE" id="PS50086"/>
    </source>
</evidence>
<keyword evidence="1" id="KW-0343">GTPase activation</keyword>
<keyword evidence="6" id="KW-1185">Reference proteome</keyword>